<accession>A0A3B1ACT8</accession>
<feature type="domain" description="DUF58" evidence="2">
    <location>
        <begin position="229"/>
        <end position="278"/>
    </location>
</feature>
<gene>
    <name evidence="3" type="ORF">MNBD_GAMMA19-1222</name>
</gene>
<keyword evidence="1" id="KW-1133">Transmembrane helix</keyword>
<dbReference type="PANTHER" id="PTHR34351">
    <property type="entry name" value="SLR1927 PROTEIN-RELATED"/>
    <property type="match status" value="1"/>
</dbReference>
<name>A0A3B1ACT8_9ZZZZ</name>
<evidence type="ECO:0000313" key="3">
    <source>
        <dbReference type="EMBL" id="VAX03669.1"/>
    </source>
</evidence>
<dbReference type="InterPro" id="IPR002881">
    <property type="entry name" value="DUF58"/>
</dbReference>
<feature type="transmembrane region" description="Helical" evidence="1">
    <location>
        <begin position="72"/>
        <end position="92"/>
    </location>
</feature>
<evidence type="ECO:0000256" key="1">
    <source>
        <dbReference type="SAM" id="Phobius"/>
    </source>
</evidence>
<dbReference type="Pfam" id="PF01882">
    <property type="entry name" value="DUF58"/>
    <property type="match status" value="1"/>
</dbReference>
<keyword evidence="1" id="KW-0812">Transmembrane</keyword>
<protein>
    <recommendedName>
        <fullName evidence="2">DUF58 domain-containing protein</fullName>
    </recommendedName>
</protein>
<dbReference type="PANTHER" id="PTHR34351:SF1">
    <property type="entry name" value="SLR1927 PROTEIN"/>
    <property type="match status" value="1"/>
</dbReference>
<dbReference type="AlphaFoldDB" id="A0A3B1ACT8"/>
<sequence length="337" mass="38057">MSHTTANTTTPTTMSLRHRFSLKRFFAGEGPEPGPVFLAQRRVYILPSKMGVYFAAMMLIMLLGAVNYNNSLAYALTFLLASIFFIAILHTYRNLLHLRVDMGQAPAVFCGEIAQVPIMLDNRRSAARYAIKLQLRNQQHTSVDVTSDQWQRNNVPLQTTQRGRHTVPRLTLETGFPLGLFRAWAYAQRDVCYLVYPTPDQHHRLPDESSYHLDLQGDRGHGADDFAGLRNYHPGDSLRHIHWKTVARGQGMFTKQFGGDQAIELWLDWDSLPNLDTEARLSRLTRWVLDANATQVNYGLRLPNVHIPLGTGSVHQQQCLQALALHGINPDAETSSS</sequence>
<organism evidence="3">
    <name type="scientific">hydrothermal vent metagenome</name>
    <dbReference type="NCBI Taxonomy" id="652676"/>
    <lineage>
        <taxon>unclassified sequences</taxon>
        <taxon>metagenomes</taxon>
        <taxon>ecological metagenomes</taxon>
    </lineage>
</organism>
<feature type="transmembrane region" description="Helical" evidence="1">
    <location>
        <begin position="50"/>
        <end position="66"/>
    </location>
</feature>
<evidence type="ECO:0000259" key="2">
    <source>
        <dbReference type="Pfam" id="PF01882"/>
    </source>
</evidence>
<reference evidence="3" key="1">
    <citation type="submission" date="2018-06" db="EMBL/GenBank/DDBJ databases">
        <authorList>
            <person name="Zhirakovskaya E."/>
        </authorList>
    </citation>
    <scope>NUCLEOTIDE SEQUENCE</scope>
</reference>
<keyword evidence="1" id="KW-0472">Membrane</keyword>
<dbReference type="EMBL" id="UOFV01000418">
    <property type="protein sequence ID" value="VAX03669.1"/>
    <property type="molecule type" value="Genomic_DNA"/>
</dbReference>
<proteinExistence type="predicted"/>